<accession>A0A8H7RUR3</accession>
<dbReference type="Proteomes" id="UP000646827">
    <property type="component" value="Unassembled WGS sequence"/>
</dbReference>
<evidence type="ECO:0000313" key="1">
    <source>
        <dbReference type="EMBL" id="KAG2217622.1"/>
    </source>
</evidence>
<protein>
    <submittedName>
        <fullName evidence="1">Uncharacterized protein</fullName>
    </submittedName>
</protein>
<sequence length="237" mass="26833">MTDIIDQITLVIQTNKSPWIQMMKIIEDRLSKLEILLDSNTKVLCPVTYPTSDCIAKAVKDTRKYENFLDQRRTLPHNVLLPIQEKLVLNNPNADLPRTWLAHSKSILTWLLEICVHSAAVPDATLVDFLGLEVDVATRQLEAQQQFNIGHTLYYYICSLELFGATMGDQWRIFGESGHTTVTPVAIFAKDITRSDFAKLRHFFAGSRSGNVTRTLLGTVSLVKHTDQLFSSSFHDL</sequence>
<dbReference type="AlphaFoldDB" id="A0A8H7RUR3"/>
<comment type="caution">
    <text evidence="1">The sequence shown here is derived from an EMBL/GenBank/DDBJ whole genome shotgun (WGS) entry which is preliminary data.</text>
</comment>
<dbReference type="EMBL" id="JAEPRB010000285">
    <property type="protein sequence ID" value="KAG2217622.1"/>
    <property type="molecule type" value="Genomic_DNA"/>
</dbReference>
<proteinExistence type="predicted"/>
<gene>
    <name evidence="1" type="ORF">INT45_004177</name>
</gene>
<name>A0A8H7RUR3_9FUNG</name>
<keyword evidence="2" id="KW-1185">Reference proteome</keyword>
<organism evidence="1 2">
    <name type="scientific">Circinella minor</name>
    <dbReference type="NCBI Taxonomy" id="1195481"/>
    <lineage>
        <taxon>Eukaryota</taxon>
        <taxon>Fungi</taxon>
        <taxon>Fungi incertae sedis</taxon>
        <taxon>Mucoromycota</taxon>
        <taxon>Mucoromycotina</taxon>
        <taxon>Mucoromycetes</taxon>
        <taxon>Mucorales</taxon>
        <taxon>Lichtheimiaceae</taxon>
        <taxon>Circinella</taxon>
    </lineage>
</organism>
<evidence type="ECO:0000313" key="2">
    <source>
        <dbReference type="Proteomes" id="UP000646827"/>
    </source>
</evidence>
<reference evidence="1 2" key="1">
    <citation type="submission" date="2020-12" db="EMBL/GenBank/DDBJ databases">
        <title>Metabolic potential, ecology and presence of endohyphal bacteria is reflected in genomic diversity of Mucoromycotina.</title>
        <authorList>
            <person name="Muszewska A."/>
            <person name="Okrasinska A."/>
            <person name="Steczkiewicz K."/>
            <person name="Drgas O."/>
            <person name="Orlowska M."/>
            <person name="Perlinska-Lenart U."/>
            <person name="Aleksandrzak-Piekarczyk T."/>
            <person name="Szatraj K."/>
            <person name="Zielenkiewicz U."/>
            <person name="Pilsyk S."/>
            <person name="Malc E."/>
            <person name="Mieczkowski P."/>
            <person name="Kruszewska J.S."/>
            <person name="Biernat P."/>
            <person name="Pawlowska J."/>
        </authorList>
    </citation>
    <scope>NUCLEOTIDE SEQUENCE [LARGE SCALE GENOMIC DNA]</scope>
    <source>
        <strain evidence="1 2">CBS 142.35</strain>
    </source>
</reference>